<evidence type="ECO:0000313" key="2">
    <source>
        <dbReference type="Proteomes" id="UP000002408"/>
    </source>
</evidence>
<dbReference type="OrthoDB" id="130109at2157"/>
<name>A7I996_METB6</name>
<dbReference type="SUPFAM" id="SSF52317">
    <property type="entry name" value="Class I glutamine amidotransferase-like"/>
    <property type="match status" value="1"/>
</dbReference>
<organism evidence="1 2">
    <name type="scientific">Methanoregula boonei (strain DSM 21154 / JCM 14090 / 6A8)</name>
    <dbReference type="NCBI Taxonomy" id="456442"/>
    <lineage>
        <taxon>Archaea</taxon>
        <taxon>Methanobacteriati</taxon>
        <taxon>Methanobacteriota</taxon>
        <taxon>Stenosarchaea group</taxon>
        <taxon>Methanomicrobia</taxon>
        <taxon>Methanomicrobiales</taxon>
        <taxon>Methanoregulaceae</taxon>
        <taxon>Methanoregula</taxon>
    </lineage>
</organism>
<dbReference type="InterPro" id="IPR029062">
    <property type="entry name" value="Class_I_gatase-like"/>
</dbReference>
<accession>A7I996</accession>
<dbReference type="AlphaFoldDB" id="A7I996"/>
<dbReference type="HOGENOM" id="CLU_1444690_0_0_2"/>
<keyword evidence="2" id="KW-1185">Reference proteome</keyword>
<sequence length="191" mass="20818">MSCRAGFVWETPQPFIRYIEECGVPCELVTPYMLAAPYFRGSFSCLIIPTGFANPAYCRLLPALRSSSGRIQRFVENGGNLLVYGAAIDRPGVYDWLPFPVEYRHEFSSRSVNCSGSDLGGSLVEDYDPSCIECDGSFPLHGGTTAGISGDASLIIEKNLGKGTVIVTSVHEYPSRAFVKNFCCSGIQTLF</sequence>
<evidence type="ECO:0000313" key="1">
    <source>
        <dbReference type="EMBL" id="ABS56307.1"/>
    </source>
</evidence>
<dbReference type="STRING" id="456442.Mboo_1791"/>
<dbReference type="KEGG" id="mbn:Mboo_1791"/>
<dbReference type="RefSeq" id="WP_012107356.1">
    <property type="nucleotide sequence ID" value="NC_009712.1"/>
</dbReference>
<dbReference type="eggNOG" id="arCOG04998">
    <property type="taxonomic scope" value="Archaea"/>
</dbReference>
<dbReference type="GeneID" id="5410107"/>
<dbReference type="Proteomes" id="UP000002408">
    <property type="component" value="Chromosome"/>
</dbReference>
<dbReference type="EMBL" id="CP000780">
    <property type="protein sequence ID" value="ABS56307.1"/>
    <property type="molecule type" value="Genomic_DNA"/>
</dbReference>
<gene>
    <name evidence="1" type="ordered locus">Mboo_1791</name>
</gene>
<proteinExistence type="predicted"/>
<reference evidence="2" key="1">
    <citation type="journal article" date="2015" name="Microbiology">
        <title>Genome of Methanoregula boonei 6A8 reveals adaptations to oligotrophic peatland environments.</title>
        <authorList>
            <person name="Braeuer S."/>
            <person name="Cadillo-Quiroz H."/>
            <person name="Kyrpides N."/>
            <person name="Woyke T."/>
            <person name="Goodwin L."/>
            <person name="Detter C."/>
            <person name="Podell S."/>
            <person name="Yavitt J.B."/>
            <person name="Zinder S.H."/>
        </authorList>
    </citation>
    <scope>NUCLEOTIDE SEQUENCE [LARGE SCALE GENOMIC DNA]</scope>
    <source>
        <strain evidence="2">DSM 21154 / JCM 14090 / 6A8</strain>
    </source>
</reference>
<protein>
    <submittedName>
        <fullName evidence="1">Uncharacterized protein</fullName>
    </submittedName>
</protein>